<dbReference type="AlphaFoldDB" id="A0A8T2AGD5"/>
<dbReference type="EMBL" id="JAEFBJ010000009">
    <property type="protein sequence ID" value="KAG7572803.1"/>
    <property type="molecule type" value="Genomic_DNA"/>
</dbReference>
<dbReference type="InterPro" id="IPR017451">
    <property type="entry name" value="F-box-assoc_interact_dom"/>
</dbReference>
<dbReference type="PROSITE" id="PS50181">
    <property type="entry name" value="FBOX"/>
    <property type="match status" value="1"/>
</dbReference>
<feature type="domain" description="F-box" evidence="1">
    <location>
        <begin position="86"/>
        <end position="131"/>
    </location>
</feature>
<dbReference type="PANTHER" id="PTHR31672">
    <property type="entry name" value="BNACNNG10540D PROTEIN"/>
    <property type="match status" value="1"/>
</dbReference>
<evidence type="ECO:0000259" key="1">
    <source>
        <dbReference type="PROSITE" id="PS50181"/>
    </source>
</evidence>
<dbReference type="GO" id="GO:0007165">
    <property type="term" value="P:signal transduction"/>
    <property type="evidence" value="ECO:0007669"/>
    <property type="project" value="InterPro"/>
</dbReference>
<dbReference type="InterPro" id="IPR018451">
    <property type="entry name" value="NAF/FISL_domain"/>
</dbReference>
<dbReference type="InterPro" id="IPR004041">
    <property type="entry name" value="NAF_dom"/>
</dbReference>
<dbReference type="SMART" id="SM00256">
    <property type="entry name" value="FBOX"/>
    <property type="match status" value="1"/>
</dbReference>
<reference evidence="3 4" key="1">
    <citation type="submission" date="2020-12" db="EMBL/GenBank/DDBJ databases">
        <title>Concerted genomic and epigenomic changes stabilize Arabidopsis allopolyploids.</title>
        <authorList>
            <person name="Chen Z."/>
        </authorList>
    </citation>
    <scope>NUCLEOTIDE SEQUENCE [LARGE SCALE GENOMIC DNA]</scope>
    <source>
        <strain evidence="3">As9502</strain>
        <tissue evidence="3">Leaf</tissue>
    </source>
</reference>
<dbReference type="Pfam" id="PF03822">
    <property type="entry name" value="NAF"/>
    <property type="match status" value="1"/>
</dbReference>
<evidence type="ECO:0000259" key="2">
    <source>
        <dbReference type="PROSITE" id="PS50816"/>
    </source>
</evidence>
<name>A0A8T2AGD5_ARASU</name>
<dbReference type="OrthoDB" id="1894463at2759"/>
<protein>
    <submittedName>
        <fullName evidence="3">NAF/FISL domain</fullName>
    </submittedName>
</protein>
<evidence type="ECO:0000313" key="3">
    <source>
        <dbReference type="EMBL" id="KAG7572803.1"/>
    </source>
</evidence>
<dbReference type="Pfam" id="PF00078">
    <property type="entry name" value="RVT_1"/>
    <property type="match status" value="1"/>
</dbReference>
<gene>
    <name evidence="3" type="ORF">ISN44_As09g011560</name>
</gene>
<accession>A0A8T2AGD5</accession>
<dbReference type="CDD" id="cd12195">
    <property type="entry name" value="CIPK_C"/>
    <property type="match status" value="1"/>
</dbReference>
<dbReference type="Pfam" id="PF00646">
    <property type="entry name" value="F-box"/>
    <property type="match status" value="1"/>
</dbReference>
<sequence length="687" mass="77911">MSLSTGFSSTNVLEKSQFSANTTEISAAPPVRPSSTSTLLQMRTDLMPEVVDYNMWSQQPGSSSLLINNNTMLKRPRSSLVLKRHGSSLVLLPHDVVELILERLAVKSLLRFKSVSKKWESTIESQRFKERQLIRASFVVNPATGWHKSFPLSNVQKLLSNMYKGREKHAPCLQLGFGKDKFKGTYKPVLLCNSSEYGLANATTCEVFDFTTNSWRYVLPASPYRIFHWNQKPVYFDGSLYWLTEGEEETKVISFDLHTETFQVICKAPFPYAPYRFGVLSVILCILDNRFLWKPQDLRFWIKCFVPTSQGRWTPSYTVWNSQLRCSFKHGLANSQLGYINYHPKTSGLSISHLMFADDVMIFFDGTEASLHGINEALDDFASWSGLHMNRDKTQLFHAGLNLLKSSAIARHGFPVAALPIRYLGLPLMHRKLKICLMVLRDTVIRIKHLVTEKKEEQPAAINAFEIISMSRGLNLENLFDPEQRETRITLRGGADEIIEKIEEAAKPLDFDVQKRNYKMMLENVKAGKKGNLNVATEVYYLRLDIQESVDIPSSAKSSYGSLIQVERRHSRIPQAKTNPLADIGVDFEAINRREKWLEKPTNTPAMRPPPNPMTGSGMPMGGGMDAWRYEPHGYGYETRHEHGQGYPMQPQNPGMVPGPNMPGNNYNPMMGQGGYNPQQSYGGGYR</sequence>
<dbReference type="InterPro" id="IPR001810">
    <property type="entry name" value="F-box_dom"/>
</dbReference>
<proteinExistence type="predicted"/>
<comment type="caution">
    <text evidence="3">The sequence shown here is derived from an EMBL/GenBank/DDBJ whole genome shotgun (WGS) entry which is preliminary data.</text>
</comment>
<dbReference type="NCBIfam" id="TIGR01640">
    <property type="entry name" value="F_box_assoc_1"/>
    <property type="match status" value="1"/>
</dbReference>
<keyword evidence="4" id="KW-1185">Reference proteome</keyword>
<dbReference type="Proteomes" id="UP000694251">
    <property type="component" value="Chromosome 9"/>
</dbReference>
<feature type="domain" description="NAF" evidence="2">
    <location>
        <begin position="457"/>
        <end position="481"/>
    </location>
</feature>
<evidence type="ECO:0000313" key="4">
    <source>
        <dbReference type="Proteomes" id="UP000694251"/>
    </source>
</evidence>
<dbReference type="InterPro" id="IPR000477">
    <property type="entry name" value="RT_dom"/>
</dbReference>
<dbReference type="PANTHER" id="PTHR31672:SF13">
    <property type="entry name" value="F-BOX PROTEIN CPR30-LIKE"/>
    <property type="match status" value="1"/>
</dbReference>
<dbReference type="InterPro" id="IPR006527">
    <property type="entry name" value="F-box-assoc_dom_typ1"/>
</dbReference>
<dbReference type="CDD" id="cd22157">
    <property type="entry name" value="F-box_AtFBW1-like"/>
    <property type="match status" value="1"/>
</dbReference>
<dbReference type="Pfam" id="PF07734">
    <property type="entry name" value="FBA_1"/>
    <property type="match status" value="1"/>
</dbReference>
<dbReference type="InterPro" id="IPR050796">
    <property type="entry name" value="SCF_F-box_component"/>
</dbReference>
<organism evidence="3 4">
    <name type="scientific">Arabidopsis suecica</name>
    <name type="common">Swedish thale-cress</name>
    <name type="synonym">Cardaminopsis suecica</name>
    <dbReference type="NCBI Taxonomy" id="45249"/>
    <lineage>
        <taxon>Eukaryota</taxon>
        <taxon>Viridiplantae</taxon>
        <taxon>Streptophyta</taxon>
        <taxon>Embryophyta</taxon>
        <taxon>Tracheophyta</taxon>
        <taxon>Spermatophyta</taxon>
        <taxon>Magnoliopsida</taxon>
        <taxon>eudicotyledons</taxon>
        <taxon>Gunneridae</taxon>
        <taxon>Pentapetalae</taxon>
        <taxon>rosids</taxon>
        <taxon>malvids</taxon>
        <taxon>Brassicales</taxon>
        <taxon>Brassicaceae</taxon>
        <taxon>Camelineae</taxon>
        <taxon>Arabidopsis</taxon>
    </lineage>
</organism>
<dbReference type="PROSITE" id="PS50816">
    <property type="entry name" value="NAF"/>
    <property type="match status" value="1"/>
</dbReference>